<accession>A0A2U3P0T5</accession>
<feature type="transmembrane region" description="Helical" evidence="9">
    <location>
        <begin position="96"/>
        <end position="125"/>
    </location>
</feature>
<evidence type="ECO:0000256" key="2">
    <source>
        <dbReference type="ARBA" id="ARBA00004651"/>
    </source>
</evidence>
<dbReference type="InterPro" id="IPR050367">
    <property type="entry name" value="APC_superfamily"/>
</dbReference>
<evidence type="ECO:0000313" key="10">
    <source>
        <dbReference type="EMBL" id="SPM37344.1"/>
    </source>
</evidence>
<evidence type="ECO:0000256" key="9">
    <source>
        <dbReference type="SAM" id="Phobius"/>
    </source>
</evidence>
<comment type="similarity">
    <text evidence="3">Belongs to the amino acid-polyamine-organocation (APC) superfamily.</text>
</comment>
<dbReference type="AlphaFoldDB" id="A0A2U3P0T5"/>
<feature type="transmembrane region" description="Helical" evidence="9">
    <location>
        <begin position="514"/>
        <end position="537"/>
    </location>
</feature>
<feature type="transmembrane region" description="Helical" evidence="9">
    <location>
        <begin position="270"/>
        <end position="292"/>
    </location>
</feature>
<evidence type="ECO:0000256" key="8">
    <source>
        <dbReference type="SAM" id="MobiDB-lite"/>
    </source>
</evidence>
<feature type="transmembrane region" description="Helical" evidence="9">
    <location>
        <begin position="446"/>
        <end position="469"/>
    </location>
</feature>
<feature type="non-terminal residue" evidence="10">
    <location>
        <position position="1"/>
    </location>
</feature>
<evidence type="ECO:0000313" key="11">
    <source>
        <dbReference type="Proteomes" id="UP000240988"/>
    </source>
</evidence>
<feature type="transmembrane region" description="Helical" evidence="9">
    <location>
        <begin position="414"/>
        <end position="434"/>
    </location>
</feature>
<evidence type="ECO:0000256" key="7">
    <source>
        <dbReference type="ARBA" id="ARBA00023136"/>
    </source>
</evidence>
<feature type="transmembrane region" description="Helical" evidence="9">
    <location>
        <begin position="204"/>
        <end position="222"/>
    </location>
</feature>
<feature type="transmembrane region" description="Helical" evidence="9">
    <location>
        <begin position="481"/>
        <end position="502"/>
    </location>
</feature>
<dbReference type="PANTHER" id="PTHR42770">
    <property type="entry name" value="AMINO ACID TRANSPORTER-RELATED"/>
    <property type="match status" value="1"/>
</dbReference>
<gene>
    <name evidence="10" type="ORF">MRAB57_5187</name>
</gene>
<name>A0A2U3P0T5_9MYCO</name>
<feature type="transmembrane region" description="Helical" evidence="9">
    <location>
        <begin position="170"/>
        <end position="192"/>
    </location>
</feature>
<dbReference type="Proteomes" id="UP000240988">
    <property type="component" value="Unassembled WGS sequence"/>
</dbReference>
<protein>
    <submittedName>
        <fullName evidence="10">Amino acid transporter</fullName>
    </submittedName>
</protein>
<feature type="transmembrane region" description="Helical" evidence="9">
    <location>
        <begin position="312"/>
        <end position="335"/>
    </location>
</feature>
<keyword evidence="7 9" id="KW-0472">Membrane</keyword>
<comment type="subcellular location">
    <subcellularLocation>
        <location evidence="2">Cell membrane</location>
        <topology evidence="2">Multi-pass membrane protein</topology>
    </subcellularLocation>
</comment>
<feature type="transmembrane region" description="Helical" evidence="9">
    <location>
        <begin position="26"/>
        <end position="49"/>
    </location>
</feature>
<feature type="transmembrane region" description="Helical" evidence="9">
    <location>
        <begin position="356"/>
        <end position="376"/>
    </location>
</feature>
<keyword evidence="6 9" id="KW-1133">Transmembrane helix</keyword>
<feature type="region of interest" description="Disordered" evidence="8">
    <location>
        <begin position="653"/>
        <end position="688"/>
    </location>
</feature>
<dbReference type="GO" id="GO:0022857">
    <property type="term" value="F:transmembrane transporter activity"/>
    <property type="evidence" value="ECO:0007669"/>
    <property type="project" value="InterPro"/>
</dbReference>
<reference evidence="10 11" key="1">
    <citation type="submission" date="2017-01" db="EMBL/GenBank/DDBJ databases">
        <authorList>
            <consortium name="Urmite Genomes"/>
        </authorList>
    </citation>
    <scope>NUCLEOTIDE SEQUENCE [LARGE SCALE GENOMIC DNA]</scope>
    <source>
        <strain evidence="10 11">AB57</strain>
    </source>
</reference>
<keyword evidence="5 9" id="KW-0812">Transmembrane</keyword>
<organism evidence="10 11">
    <name type="scientific">Mycobacterium rhizamassiliense</name>
    <dbReference type="NCBI Taxonomy" id="1841860"/>
    <lineage>
        <taxon>Bacteria</taxon>
        <taxon>Bacillati</taxon>
        <taxon>Actinomycetota</taxon>
        <taxon>Actinomycetes</taxon>
        <taxon>Mycobacteriales</taxon>
        <taxon>Mycobacteriaceae</taxon>
        <taxon>Mycobacterium</taxon>
    </lineage>
</organism>
<dbReference type="PANTHER" id="PTHR42770:SF7">
    <property type="entry name" value="MEMBRANE PROTEIN"/>
    <property type="match status" value="1"/>
</dbReference>
<dbReference type="GO" id="GO:0005886">
    <property type="term" value="C:plasma membrane"/>
    <property type="evidence" value="ECO:0007669"/>
    <property type="project" value="UniProtKB-SubCell"/>
</dbReference>
<keyword evidence="11" id="KW-1185">Reference proteome</keyword>
<comment type="function">
    <text evidence="1">Probable amino-acid or metabolite transport protein.</text>
</comment>
<keyword evidence="4" id="KW-1003">Cell membrane</keyword>
<sequence length="688" mass="73324">VTARQTGGWVTFKGLRVGTLGFGENLVIALTSVAPAYSLAATLVALVTVAGVKTPALFIVGFIPAVLTAFAFRELAKETPDCGSTFTWVTRAFGPWVGWIGGWALVVASTAALGNAAQIAAIYLLKAYDLKTLEHSTWTRIVVGGATVAVVVALMILRQPSLESTERSRAATWLLVAQVVVLVVIGVAALVTLSPHVKSTATQIALGGVIIAVFVVLCLRGIDGTERYQRALLAVELLMLVILSVVAFAKVFTGHAGPQALMPRWDWISPIGLSITDLARGTVLCVFAFWGWDTPLSVSEEAKEPTKNPGKAAVLATVLLLLTYLLVSGALQAFAGIGTTGMGLRNPAHENNALSVLGGPVLGTALAALLLLAISSSALGAVLTYVAPTARTMLAMAVYRALPRRFALVHRRYQTPWFASVVIGALGFAIYAAMTLISRNSLSDMVSALALVTTFYYALTAFACVRTYWRRARKSMRRFAVQVVFPLLGALAMTAAFAITAFESYSPHYGKTHFGPVGGVFIMGIGLLALGIPIALLCAKGEHLKAFVEKIFTRETLDAFVGPIKNFFTRETVETFVLSVERLFTRKTLKAVLAGVKAFSVRKTLKALGARLKVFFTRKTLKALSKGVKTFFTGDTVDAFFRGETLDRKTIITVSPPPESVPGPSTDTDVAEEGQLNEPTASTPAYSG</sequence>
<proteinExistence type="inferred from homology"/>
<dbReference type="STRING" id="1841860.GCA_900157375_05190"/>
<dbReference type="Gene3D" id="1.20.1740.10">
    <property type="entry name" value="Amino acid/polyamine transporter I"/>
    <property type="match status" value="2"/>
</dbReference>
<evidence type="ECO:0000256" key="5">
    <source>
        <dbReference type="ARBA" id="ARBA00022692"/>
    </source>
</evidence>
<feature type="transmembrane region" description="Helical" evidence="9">
    <location>
        <begin position="228"/>
        <end position="249"/>
    </location>
</feature>
<dbReference type="EMBL" id="FUFA01000005">
    <property type="protein sequence ID" value="SPM37344.1"/>
    <property type="molecule type" value="Genomic_DNA"/>
</dbReference>
<feature type="transmembrane region" description="Helical" evidence="9">
    <location>
        <begin position="137"/>
        <end position="158"/>
    </location>
</feature>
<feature type="compositionally biased region" description="Polar residues" evidence="8">
    <location>
        <begin position="677"/>
        <end position="688"/>
    </location>
</feature>
<evidence type="ECO:0000256" key="1">
    <source>
        <dbReference type="ARBA" id="ARBA00002249"/>
    </source>
</evidence>
<evidence type="ECO:0000256" key="4">
    <source>
        <dbReference type="ARBA" id="ARBA00022475"/>
    </source>
</evidence>
<evidence type="ECO:0000256" key="6">
    <source>
        <dbReference type="ARBA" id="ARBA00022989"/>
    </source>
</evidence>
<dbReference type="InterPro" id="IPR002293">
    <property type="entry name" value="AA/rel_permease1"/>
</dbReference>
<dbReference type="Pfam" id="PF13520">
    <property type="entry name" value="AA_permease_2"/>
    <property type="match status" value="2"/>
</dbReference>
<feature type="transmembrane region" description="Helical" evidence="9">
    <location>
        <begin position="56"/>
        <end position="76"/>
    </location>
</feature>
<evidence type="ECO:0000256" key="3">
    <source>
        <dbReference type="ARBA" id="ARBA00009523"/>
    </source>
</evidence>